<organism evidence="2 3">
    <name type="scientific">Carya illinoinensis</name>
    <name type="common">Pecan</name>
    <dbReference type="NCBI Taxonomy" id="32201"/>
    <lineage>
        <taxon>Eukaryota</taxon>
        <taxon>Viridiplantae</taxon>
        <taxon>Streptophyta</taxon>
        <taxon>Embryophyta</taxon>
        <taxon>Tracheophyta</taxon>
        <taxon>Spermatophyta</taxon>
        <taxon>Magnoliopsida</taxon>
        <taxon>eudicotyledons</taxon>
        <taxon>Gunneridae</taxon>
        <taxon>Pentapetalae</taxon>
        <taxon>rosids</taxon>
        <taxon>fabids</taxon>
        <taxon>Fagales</taxon>
        <taxon>Juglandaceae</taxon>
        <taxon>Carya</taxon>
    </lineage>
</organism>
<evidence type="ECO:0000256" key="1">
    <source>
        <dbReference type="SAM" id="MobiDB-lite"/>
    </source>
</evidence>
<feature type="region of interest" description="Disordered" evidence="1">
    <location>
        <begin position="476"/>
        <end position="497"/>
    </location>
</feature>
<proteinExistence type="predicted"/>
<comment type="caution">
    <text evidence="2">The sequence shown here is derived from an EMBL/GenBank/DDBJ whole genome shotgun (WGS) entry which is preliminary data.</text>
</comment>
<feature type="compositionally biased region" description="Polar residues" evidence="1">
    <location>
        <begin position="480"/>
        <end position="490"/>
    </location>
</feature>
<protein>
    <recommendedName>
        <fullName evidence="4">Protein EMBRYONIC FLOWER 1-like</fullName>
    </recommendedName>
</protein>
<dbReference type="EMBL" id="MU229026">
    <property type="protein sequence ID" value="KAG6618127.1"/>
    <property type="molecule type" value="Genomic_DNA"/>
</dbReference>
<gene>
    <name evidence="2" type="ORF">I3842_Q125900</name>
</gene>
<dbReference type="GO" id="GO:0009910">
    <property type="term" value="P:negative regulation of flower development"/>
    <property type="evidence" value="ECO:0007669"/>
    <property type="project" value="InterPro"/>
</dbReference>
<feature type="region of interest" description="Disordered" evidence="1">
    <location>
        <begin position="829"/>
        <end position="859"/>
    </location>
</feature>
<evidence type="ECO:0000313" key="2">
    <source>
        <dbReference type="EMBL" id="KAG6618127.1"/>
    </source>
</evidence>
<dbReference type="GO" id="GO:0048367">
    <property type="term" value="P:shoot system development"/>
    <property type="evidence" value="ECO:0007669"/>
    <property type="project" value="InterPro"/>
</dbReference>
<evidence type="ECO:0000313" key="3">
    <source>
        <dbReference type="Proteomes" id="UP000811246"/>
    </source>
</evidence>
<feature type="region of interest" description="Disordered" evidence="1">
    <location>
        <begin position="1164"/>
        <end position="1200"/>
    </location>
</feature>
<dbReference type="Proteomes" id="UP000811246">
    <property type="component" value="Unassembled WGS sequence"/>
</dbReference>
<feature type="region of interest" description="Disordered" evidence="1">
    <location>
        <begin position="238"/>
        <end position="258"/>
    </location>
</feature>
<accession>A0A921ZXD5</accession>
<dbReference type="GO" id="GO:0045892">
    <property type="term" value="P:negative regulation of DNA-templated transcription"/>
    <property type="evidence" value="ECO:0007669"/>
    <property type="project" value="InterPro"/>
</dbReference>
<sequence>MEIRGIVEEKNPCKNNSNIVSKSERSFIQIDSISIDLVSAKDNSDAEKCEHFSIRGYVSKVRKKYWKICCPFYLEVDRTESEEETSFLPPLDAPKFRWWRCQSCLSEFAAKFAAKDCGTLFNCCSTQCGSSSGCLHVGSAAVFLPGFQKTPNPVLSETSADANTSTKLNDDNRLLFCNDKKENNVEVAQNTFIGRFDIDSEQNHNQELPKFTSAANEINSSMIQERHANDTVAFKSKSNGSVEFDEPGSGSHGTADGNLKCRVKNSVEHYQIGMQTSPNDQHTDLTKAPCQTLGYLGSMVDEEPNAVNPPTTGNHSDQDLDHDSDYKDCESVEIMVGNDLLDHPSDKSCYLHRRKSRKVRLLTELLGENGDAKSDPIETDNSPFNKSRPDAFGGLDTLYVTRGQVAIQENVKRDSSQTRKRKLLQDEEWKPPEMASRNNLKIKAKAWKRDAETTDAIVGNEFQDAIAGIDLKNDMKSHQNKGMNDRSPTTGKKKNKKIQVDDACFSLAPQPLNVQKAIQEKIEILSKSNASDGTVSFRFDHNPFKGKRINPFHFPALRMERKRNMCQKRNKNLKAYGGQAALFPWTKEVLKNYTITRKSVDIIQTGSATNSFQSAQDSSTGKGLCLSLDSFLDVQGHDKEFISQVEDGRPSFLPWQEVNPKVDQLMRENIEITNFGHPRVPSKSPPAPFSGKVVIDEVSNKKTTSRMPLPNNIQNCLSQVEDRKCSRTHQRIFSGPSNINKALKAKEHPVVEEKHSDGKVGKVSEQGPLDDVTMEVVELMAKNQYERCLPDAENKKGFLETTPNTRNGWMMGCTNIYGNGELRLLQKDNTHKQKSQTRNGRNGLIIKGQKLGPSKQKSVDYSSHIDRNSLNVSHLHQTETPTVFGTCVQSQKKPSSGVQFSATDSSRHISGQNCNWNGGTVGHAPSHEILLALGGYDTRQTVPQQSEAAVHLWPTMVPNQMMPFGCSMPQSGLSPNNKGILSKYYNSLQKGNRDLKFFNINATSLDEKHNMSHGSETLSTPNAECPFAFKHNGIELPPSLMGPSDLYSNEAIPAMHLLSLMDAGMQSSPTFNMGGTPKLPGRPSFTHDRKSKEFQRMEIISSYKSMDSKKRPSSQYHGKTHFSEKSHGCFHCIPTVDASVSSFQCDKAFRRATNFTGQVTLKFQEKEKARSSSSPTQARDGRSEKFVFPTGSSGTNHGSIPVRRVQKKFLGASDSSVLTLQYNGVLKNSTQHPKSNTVSELCSVNRNPAEFSMPGVGSTYMIRGEELKFGKVTDPSQTRYGLIQLNGRKRHRNLKRAIVKEHVQHCL</sequence>
<dbReference type="InterPro" id="IPR034583">
    <property type="entry name" value="EMF1"/>
</dbReference>
<feature type="region of interest" description="Disordered" evidence="1">
    <location>
        <begin position="300"/>
        <end position="324"/>
    </location>
</feature>
<dbReference type="EMBL" id="MU229026">
    <property type="protein sequence ID" value="KAG6618126.1"/>
    <property type="molecule type" value="Genomic_DNA"/>
</dbReference>
<dbReference type="PANTHER" id="PTHR35504:SF1">
    <property type="entry name" value="PROTEIN EMBRYONIC FLOWER 1"/>
    <property type="match status" value="1"/>
</dbReference>
<name>A0A921ZXD5_CARIL</name>
<evidence type="ECO:0008006" key="4">
    <source>
        <dbReference type="Google" id="ProtNLM"/>
    </source>
</evidence>
<dbReference type="PANTHER" id="PTHR35504">
    <property type="entry name" value="PROTEIN EMBRYONIC FLOWER 1"/>
    <property type="match status" value="1"/>
</dbReference>
<reference evidence="2" key="1">
    <citation type="submission" date="2021-01" db="EMBL/GenBank/DDBJ databases">
        <authorList>
            <person name="Lovell J.T."/>
            <person name="Bentley N."/>
            <person name="Bhattarai G."/>
            <person name="Jenkins J.W."/>
            <person name="Sreedasyam A."/>
            <person name="Alarcon Y."/>
            <person name="Bock C."/>
            <person name="Boston L."/>
            <person name="Carlson J."/>
            <person name="Cervantes K."/>
            <person name="Clermont K."/>
            <person name="Krom N."/>
            <person name="Kubenka K."/>
            <person name="Mamidi S."/>
            <person name="Mattison C."/>
            <person name="Monteros M."/>
            <person name="Pisani C."/>
            <person name="Plott C."/>
            <person name="Rajasekar S."/>
            <person name="Rhein H.S."/>
            <person name="Rohla C."/>
            <person name="Song M."/>
            <person name="Hilaire R.S."/>
            <person name="Shu S."/>
            <person name="Wells L."/>
            <person name="Wang X."/>
            <person name="Webber J."/>
            <person name="Heerema R.J."/>
            <person name="Klein P."/>
            <person name="Conner P."/>
            <person name="Grauke L."/>
            <person name="Grimwood J."/>
            <person name="Schmutz J."/>
            <person name="Randall J.J."/>
        </authorList>
    </citation>
    <scope>NUCLEOTIDE SEQUENCE</scope>
    <source>
        <tissue evidence="2">Leaf</tissue>
    </source>
</reference>